<feature type="compositionally biased region" description="Gly residues" evidence="1">
    <location>
        <begin position="99"/>
        <end position="110"/>
    </location>
</feature>
<feature type="region of interest" description="Disordered" evidence="1">
    <location>
        <begin position="90"/>
        <end position="130"/>
    </location>
</feature>
<name>A0A0M9VSJ7_ESCWE</name>
<dbReference type="OrthoDB" id="5596422at2759"/>
<feature type="region of interest" description="Disordered" evidence="1">
    <location>
        <begin position="178"/>
        <end position="276"/>
    </location>
</feature>
<reference evidence="3 4" key="1">
    <citation type="submission" date="2015-07" db="EMBL/GenBank/DDBJ databases">
        <title>The genome of the fungus Escovopsis weberi, a specialized disease agent of ant agriculture.</title>
        <authorList>
            <person name="de Man T.J."/>
            <person name="Stajich J.E."/>
            <person name="Kubicek C.P."/>
            <person name="Chenthamara K."/>
            <person name="Atanasova L."/>
            <person name="Druzhinina I.S."/>
            <person name="Birnbaum S."/>
            <person name="Barribeau S.M."/>
            <person name="Teiling C."/>
            <person name="Suen G."/>
            <person name="Currie C."/>
            <person name="Gerardo N.M."/>
        </authorList>
    </citation>
    <scope>NUCLEOTIDE SEQUENCE [LARGE SCALE GENOMIC DNA]</scope>
</reference>
<feature type="compositionally biased region" description="Basic and acidic residues" evidence="1">
    <location>
        <begin position="262"/>
        <end position="275"/>
    </location>
</feature>
<evidence type="ECO:0000256" key="1">
    <source>
        <dbReference type="SAM" id="MobiDB-lite"/>
    </source>
</evidence>
<dbReference type="STRING" id="150374.A0A0M9VSJ7"/>
<evidence type="ECO:0000259" key="2">
    <source>
        <dbReference type="Pfam" id="PF00179"/>
    </source>
</evidence>
<organism evidence="3 4">
    <name type="scientific">Escovopsis weberi</name>
    <dbReference type="NCBI Taxonomy" id="150374"/>
    <lineage>
        <taxon>Eukaryota</taxon>
        <taxon>Fungi</taxon>
        <taxon>Dikarya</taxon>
        <taxon>Ascomycota</taxon>
        <taxon>Pezizomycotina</taxon>
        <taxon>Sordariomycetes</taxon>
        <taxon>Hypocreomycetidae</taxon>
        <taxon>Hypocreales</taxon>
        <taxon>Hypocreaceae</taxon>
        <taxon>Escovopsis</taxon>
    </lineage>
</organism>
<feature type="domain" description="UBC core" evidence="2">
    <location>
        <begin position="7"/>
        <end position="43"/>
    </location>
</feature>
<feature type="compositionally biased region" description="Low complexity" evidence="1">
    <location>
        <begin position="207"/>
        <end position="220"/>
    </location>
</feature>
<feature type="compositionally biased region" description="Low complexity" evidence="1">
    <location>
        <begin position="230"/>
        <end position="261"/>
    </location>
</feature>
<dbReference type="AlphaFoldDB" id="A0A0M9VSJ7"/>
<dbReference type="InterPro" id="IPR000608">
    <property type="entry name" value="UBC"/>
</dbReference>
<proteinExistence type="predicted"/>
<dbReference type="EMBL" id="LGSR01000022">
    <property type="protein sequence ID" value="KOS17789.1"/>
    <property type="molecule type" value="Genomic_DNA"/>
</dbReference>
<dbReference type="Proteomes" id="UP000053831">
    <property type="component" value="Unassembled WGS sequence"/>
</dbReference>
<gene>
    <name evidence="3" type="ORF">ESCO_003015</name>
</gene>
<dbReference type="SUPFAM" id="SSF54495">
    <property type="entry name" value="UBC-like"/>
    <property type="match status" value="1"/>
</dbReference>
<keyword evidence="4" id="KW-1185">Reference proteome</keyword>
<dbReference type="Pfam" id="PF00179">
    <property type="entry name" value="UQ_con"/>
    <property type="match status" value="1"/>
</dbReference>
<evidence type="ECO:0000313" key="4">
    <source>
        <dbReference type="Proteomes" id="UP000053831"/>
    </source>
</evidence>
<sequence>MPRGSLCPYATAVLRFHISFPDSYPRTPPLVTFQTDMFHPLITPLTTHMYALELQIDALGGTAGQEILPPGGFSLRHGFPEWYSRDKNIQQQAAPAGSKGPGGGGGGGAEQSGQTTPTTTTPTKTKTKTTITMTTTTASTELPRYMQTDRRTVSTYSILKYIRSTFDREDVLDSVPLGATGNPGAWHAWRTHRRKQGKVFQDDRAVPTPAQTPAAPTPGGDAPGGDQGHDQQQQQQQQLEPQPQAEKQAQGQEQQPQQQQAEESKADETVRRPEDWNWEGVWEDRVKKGIASTLTESVLYGAAGGPESLIHFLALEDGDIQTVKENLRRTLGIPV</sequence>
<evidence type="ECO:0000313" key="3">
    <source>
        <dbReference type="EMBL" id="KOS17789.1"/>
    </source>
</evidence>
<accession>A0A0M9VSJ7</accession>
<comment type="caution">
    <text evidence="3">The sequence shown here is derived from an EMBL/GenBank/DDBJ whole genome shotgun (WGS) entry which is preliminary data.</text>
</comment>
<dbReference type="Gene3D" id="3.10.110.10">
    <property type="entry name" value="Ubiquitin Conjugating Enzyme"/>
    <property type="match status" value="1"/>
</dbReference>
<feature type="compositionally biased region" description="Low complexity" evidence="1">
    <location>
        <begin position="111"/>
        <end position="130"/>
    </location>
</feature>
<dbReference type="InterPro" id="IPR016135">
    <property type="entry name" value="UBQ-conjugating_enzyme/RWD"/>
</dbReference>
<protein>
    <submittedName>
        <fullName evidence="3">Protein crossbronx-like protein</fullName>
    </submittedName>
</protein>